<reference evidence="3" key="1">
    <citation type="submission" date="2021-02" db="EMBL/GenBank/DDBJ databases">
        <authorList>
            <person name="Nowell W R."/>
        </authorList>
    </citation>
    <scope>NUCLEOTIDE SEQUENCE</scope>
</reference>
<feature type="signal peptide" evidence="1">
    <location>
        <begin position="1"/>
        <end position="20"/>
    </location>
</feature>
<dbReference type="GO" id="GO:0006801">
    <property type="term" value="P:superoxide metabolic process"/>
    <property type="evidence" value="ECO:0007669"/>
    <property type="project" value="InterPro"/>
</dbReference>
<feature type="domain" description="Superoxide dismutase copper/zinc binding" evidence="2">
    <location>
        <begin position="37"/>
        <end position="106"/>
    </location>
</feature>
<organism evidence="3 4">
    <name type="scientific">Rotaria sordida</name>
    <dbReference type="NCBI Taxonomy" id="392033"/>
    <lineage>
        <taxon>Eukaryota</taxon>
        <taxon>Metazoa</taxon>
        <taxon>Spiralia</taxon>
        <taxon>Gnathifera</taxon>
        <taxon>Rotifera</taxon>
        <taxon>Eurotatoria</taxon>
        <taxon>Bdelloidea</taxon>
        <taxon>Philodinida</taxon>
        <taxon>Philodinidae</taxon>
        <taxon>Rotaria</taxon>
    </lineage>
</organism>
<dbReference type="PANTHER" id="PTHR46601:SF1">
    <property type="entry name" value="ADF-H DOMAIN-CONTAINING PROTEIN"/>
    <property type="match status" value="1"/>
</dbReference>
<dbReference type="AlphaFoldDB" id="A0A819QI70"/>
<name>A0A819QI70_9BILA</name>
<evidence type="ECO:0000256" key="1">
    <source>
        <dbReference type="SAM" id="SignalP"/>
    </source>
</evidence>
<accession>A0A819QI70</accession>
<dbReference type="Pfam" id="PF00080">
    <property type="entry name" value="Sod_Cu"/>
    <property type="match status" value="1"/>
</dbReference>
<dbReference type="InterPro" id="IPR001424">
    <property type="entry name" value="SOD_Cu_Zn_dom"/>
</dbReference>
<protein>
    <recommendedName>
        <fullName evidence="2">Superoxide dismutase copper/zinc binding domain-containing protein</fullName>
    </recommendedName>
</protein>
<gene>
    <name evidence="3" type="ORF">OTI717_LOCUS30554</name>
</gene>
<comment type="caution">
    <text evidence="3">The sequence shown here is derived from an EMBL/GenBank/DDBJ whole genome shotgun (WGS) entry which is preliminary data.</text>
</comment>
<dbReference type="EMBL" id="CAJOAX010008260">
    <property type="protein sequence ID" value="CAF4029321.1"/>
    <property type="molecule type" value="Genomic_DNA"/>
</dbReference>
<evidence type="ECO:0000313" key="4">
    <source>
        <dbReference type="Proteomes" id="UP000663823"/>
    </source>
</evidence>
<dbReference type="SUPFAM" id="SSF49329">
    <property type="entry name" value="Cu,Zn superoxide dismutase-like"/>
    <property type="match status" value="1"/>
</dbReference>
<keyword evidence="1" id="KW-0732">Signal</keyword>
<proteinExistence type="predicted"/>
<feature type="chain" id="PRO_5032569354" description="Superoxide dismutase copper/zinc binding domain-containing protein" evidence="1">
    <location>
        <begin position="21"/>
        <end position="544"/>
    </location>
</feature>
<sequence length="544" mass="61997">MKLVLPFLVIVAVLVSGADGTRAHADMFLAGTNDFIGTIDFYEDPTPWGVFITGSVNRLRPLATLGFHIHSLPIGDNHNCTAGGAHFNPYNRHNLYNLAHHHADFNIQASWTFSASGHGKGPYDRLGAVIKSTATQYLLKGGPHVSFSTAKQFFEWCLQKNDRMVVARPRRTDISNVASNHMPEPNRPIEIRWLPSNIVKNEFEELLKPRWDRFSSKDCISGIRDSHQFDADIDGFISCRHISQSNSTTTHKFQIQPAIQSTISRTLTLSDSNNDLFIIIEDGDDFRLAQMHSFDPKSGMDIDNIEENDSSDHSDINLDNDLNSPLDYDNVHSEQDDAKMKLNQKCDILFCSRKTNQISDSVNEAYLKLKEWSNILLQPSHRSKQPDTLSSLDLSMDETVWILQHLRDLFAISSEHEQKRLMTMMPSTWGRDRIAKWFGSTPHQARQSIKLKSDAGIFSSFEDQRGNKPLDNEVQLMVHNFYTSDEVSRETSCKKQVIHPQPSRDPIPLRFLHLTIGETLEQFKTMYPTIKIGRSKFFALRPVW</sequence>
<dbReference type="PANTHER" id="PTHR46601">
    <property type="entry name" value="ULP_PROTEASE DOMAIN-CONTAINING PROTEIN"/>
    <property type="match status" value="1"/>
</dbReference>
<dbReference type="InterPro" id="IPR036423">
    <property type="entry name" value="SOD-like_Cu/Zn_dom_sf"/>
</dbReference>
<dbReference type="GO" id="GO:0046872">
    <property type="term" value="F:metal ion binding"/>
    <property type="evidence" value="ECO:0007669"/>
    <property type="project" value="InterPro"/>
</dbReference>
<dbReference type="Gene3D" id="2.60.40.200">
    <property type="entry name" value="Superoxide dismutase, copper/zinc binding domain"/>
    <property type="match status" value="1"/>
</dbReference>
<evidence type="ECO:0000313" key="3">
    <source>
        <dbReference type="EMBL" id="CAF4029321.1"/>
    </source>
</evidence>
<dbReference type="Proteomes" id="UP000663823">
    <property type="component" value="Unassembled WGS sequence"/>
</dbReference>
<evidence type="ECO:0000259" key="2">
    <source>
        <dbReference type="Pfam" id="PF00080"/>
    </source>
</evidence>
<feature type="non-terminal residue" evidence="3">
    <location>
        <position position="1"/>
    </location>
</feature>